<keyword evidence="3 6" id="KW-0812">Transmembrane</keyword>
<dbReference type="EMBL" id="AGDV01000012">
    <property type="protein sequence ID" value="EMB33170.1"/>
    <property type="molecule type" value="Genomic_DNA"/>
</dbReference>
<feature type="transmembrane region" description="Helical" evidence="6">
    <location>
        <begin position="61"/>
        <end position="82"/>
    </location>
</feature>
<keyword evidence="5 6" id="KW-0472">Membrane</keyword>
<dbReference type="Pfam" id="PF02653">
    <property type="entry name" value="BPD_transp_2"/>
    <property type="match status" value="1"/>
</dbReference>
<feature type="transmembrane region" description="Helical" evidence="6">
    <location>
        <begin position="139"/>
        <end position="161"/>
    </location>
</feature>
<dbReference type="InterPro" id="IPR001851">
    <property type="entry name" value="ABC_transp_permease"/>
</dbReference>
<feature type="transmembrane region" description="Helical" evidence="6">
    <location>
        <begin position="25"/>
        <end position="49"/>
    </location>
</feature>
<name>A0A0E2E3Y6_TREDN</name>
<dbReference type="PATRIC" id="fig|999432.5.peg.1586"/>
<dbReference type="RefSeq" id="WP_002666740.1">
    <property type="nucleotide sequence ID" value="NZ_CM001795.1"/>
</dbReference>
<dbReference type="GO" id="GO:0022857">
    <property type="term" value="F:transmembrane transporter activity"/>
    <property type="evidence" value="ECO:0007669"/>
    <property type="project" value="InterPro"/>
</dbReference>
<keyword evidence="4 6" id="KW-1133">Transmembrane helix</keyword>
<sequence length="378" mass="41184">MNKITEKLNKKLKKFSVLDFLADNLVSLIFLLISFVAIPVSGLSAHHIIGEILTRIGRNSFLVFSLILPIMAGMGINFGMVLGAMAGQIGLIFAMDWGIGGIYGLVFAALIGMPISVLLGWVAGSILNKARGREMVTSYILGFFFNGVYQFFVLYLMGSVIPMHNKAIKLSRGFGVRNTLELAPVRQVLDTTFSFNIAGLRIPVLSYLIIIALCLFIVWFRKTKLGQDMRAIGQNQSVSNSAGIAVEHTRIISIIISTVLACIGQIIFLQNMGNMSTYNAHDQTGFFAAAAILVGGASVSRVSIKNVFIGVVLLHFLYIVTPMAGQQLLGSAMIGEYFRDFAGYAAIALSLVLYAARNQRNAEKKRSELRLQAEGGKK</sequence>
<feature type="transmembrane region" description="Helical" evidence="6">
    <location>
        <begin position="337"/>
        <end position="356"/>
    </location>
</feature>
<dbReference type="PANTHER" id="PTHR32196">
    <property type="entry name" value="ABC TRANSPORTER PERMEASE PROTEIN YPHD-RELATED-RELATED"/>
    <property type="match status" value="1"/>
</dbReference>
<dbReference type="PANTHER" id="PTHR32196:SF15">
    <property type="entry name" value="SUGAR ABC TRANSPORTER PERMEASE PROTEIN"/>
    <property type="match status" value="1"/>
</dbReference>
<evidence type="ECO:0000313" key="7">
    <source>
        <dbReference type="EMBL" id="EMB33170.1"/>
    </source>
</evidence>
<feature type="transmembrane region" description="Helical" evidence="6">
    <location>
        <begin position="251"/>
        <end position="272"/>
    </location>
</feature>
<proteinExistence type="predicted"/>
<evidence type="ECO:0000256" key="5">
    <source>
        <dbReference type="ARBA" id="ARBA00023136"/>
    </source>
</evidence>
<comment type="subcellular location">
    <subcellularLocation>
        <location evidence="1">Cell membrane</location>
        <topology evidence="1">Multi-pass membrane protein</topology>
    </subcellularLocation>
</comment>
<dbReference type="AlphaFoldDB" id="A0A0E2E3Y6"/>
<feature type="transmembrane region" description="Helical" evidence="6">
    <location>
        <begin position="102"/>
        <end position="127"/>
    </location>
</feature>
<organism evidence="7">
    <name type="scientific">Treponema denticola H-22</name>
    <dbReference type="NCBI Taxonomy" id="999432"/>
    <lineage>
        <taxon>Bacteria</taxon>
        <taxon>Pseudomonadati</taxon>
        <taxon>Spirochaetota</taxon>
        <taxon>Spirochaetia</taxon>
        <taxon>Spirochaetales</taxon>
        <taxon>Treponemataceae</taxon>
        <taxon>Treponema</taxon>
    </lineage>
</organism>
<dbReference type="GO" id="GO:0005886">
    <property type="term" value="C:plasma membrane"/>
    <property type="evidence" value="ECO:0007669"/>
    <property type="project" value="UniProtKB-SubCell"/>
</dbReference>
<reference evidence="7" key="1">
    <citation type="submission" date="2012-01" db="EMBL/GenBank/DDBJ databases">
        <title>The Genome Sequence of Treponema denticola H-22.</title>
        <authorList>
            <consortium name="The Broad Institute Genome Sequencing Platform"/>
            <person name="Earl A."/>
            <person name="Ward D."/>
            <person name="Feldgarden M."/>
            <person name="Gevers D."/>
            <person name="Blanton J.M."/>
            <person name="Fenno C.J."/>
            <person name="Baranova O.V."/>
            <person name="Mathney J."/>
            <person name="Dewhirst F.E."/>
            <person name="Izard J."/>
            <person name="Young S.K."/>
            <person name="Zeng Q."/>
            <person name="Gargeya S."/>
            <person name="Fitzgerald M."/>
            <person name="Haas B."/>
            <person name="Abouelleil A."/>
            <person name="Alvarado L."/>
            <person name="Arachchi H.M."/>
            <person name="Berlin A."/>
            <person name="Chapman S.B."/>
            <person name="Gearin G."/>
            <person name="Goldberg J."/>
            <person name="Griggs A."/>
            <person name="Gujja S."/>
            <person name="Hansen M."/>
            <person name="Heiman D."/>
            <person name="Howarth C."/>
            <person name="Larimer J."/>
            <person name="Lui A."/>
            <person name="MacDonald P.J.P."/>
            <person name="McCowen C."/>
            <person name="Montmayeur A."/>
            <person name="Murphy C."/>
            <person name="Neiman D."/>
            <person name="Pearson M."/>
            <person name="Priest M."/>
            <person name="Roberts A."/>
            <person name="Saif S."/>
            <person name="Shea T."/>
            <person name="Sisk P."/>
            <person name="Stolte C."/>
            <person name="Sykes S."/>
            <person name="Wortman J."/>
            <person name="Nusbaum C."/>
            <person name="Birren B."/>
        </authorList>
    </citation>
    <scope>NUCLEOTIDE SEQUENCE [LARGE SCALE GENOMIC DNA]</scope>
    <source>
        <strain evidence="7">H-22</strain>
    </source>
</reference>
<evidence type="ECO:0000256" key="4">
    <source>
        <dbReference type="ARBA" id="ARBA00022989"/>
    </source>
</evidence>
<evidence type="ECO:0000256" key="1">
    <source>
        <dbReference type="ARBA" id="ARBA00004651"/>
    </source>
</evidence>
<evidence type="ECO:0008006" key="8">
    <source>
        <dbReference type="Google" id="ProtNLM"/>
    </source>
</evidence>
<feature type="transmembrane region" description="Helical" evidence="6">
    <location>
        <begin position="200"/>
        <end position="220"/>
    </location>
</feature>
<accession>A0A0E2E3Y6</accession>
<evidence type="ECO:0000256" key="3">
    <source>
        <dbReference type="ARBA" id="ARBA00022692"/>
    </source>
</evidence>
<feature type="transmembrane region" description="Helical" evidence="6">
    <location>
        <begin position="284"/>
        <end position="300"/>
    </location>
</feature>
<dbReference type="HOGENOM" id="CLU_042763_1_0_12"/>
<protein>
    <recommendedName>
        <fullName evidence="8">ABC transporter integral membrane protein</fullName>
    </recommendedName>
</protein>
<feature type="transmembrane region" description="Helical" evidence="6">
    <location>
        <begin position="307"/>
        <end position="325"/>
    </location>
</feature>
<comment type="caution">
    <text evidence="7">The sequence shown here is derived from an EMBL/GenBank/DDBJ whole genome shotgun (WGS) entry which is preliminary data.</text>
</comment>
<gene>
    <name evidence="7" type="ORF">HMPREF9726_01531</name>
</gene>
<dbReference type="Proteomes" id="UP000011705">
    <property type="component" value="Chromosome"/>
</dbReference>
<keyword evidence="2" id="KW-1003">Cell membrane</keyword>
<evidence type="ECO:0000256" key="6">
    <source>
        <dbReference type="SAM" id="Phobius"/>
    </source>
</evidence>
<evidence type="ECO:0000256" key="2">
    <source>
        <dbReference type="ARBA" id="ARBA00022475"/>
    </source>
</evidence>